<dbReference type="Pfam" id="PF11661">
    <property type="entry name" value="DUF2986"/>
    <property type="match status" value="1"/>
</dbReference>
<sequence>MSRKNKVKETLLKKHRRAQTRNSRSHNKPKYISKADREKMALEAEQVTVESDNTEQVTPSEE</sequence>
<reference evidence="2" key="1">
    <citation type="submission" date="2019-09" db="EMBL/GenBank/DDBJ databases">
        <authorList>
            <person name="Hjerde E."/>
        </authorList>
    </citation>
    <scope>NUCLEOTIDE SEQUENCE</scope>
    <source>
        <strain evidence="2">06/09/160</strain>
    </source>
</reference>
<evidence type="ECO:0008006" key="3">
    <source>
        <dbReference type="Google" id="ProtNLM"/>
    </source>
</evidence>
<dbReference type="InterPro" id="IPR021677">
    <property type="entry name" value="DUF2986"/>
</dbReference>
<protein>
    <recommendedName>
        <fullName evidence="3">DUF2986 domain-containing protein</fullName>
    </recommendedName>
</protein>
<dbReference type="OrthoDB" id="6107736at2"/>
<accession>A0A5Q4ZMU6</accession>
<dbReference type="AlphaFoldDB" id="A0A5Q4ZMU6"/>
<name>A0A5Q4ZMU6_9GAMM</name>
<feature type="region of interest" description="Disordered" evidence="1">
    <location>
        <begin position="1"/>
        <end position="34"/>
    </location>
</feature>
<evidence type="ECO:0000256" key="1">
    <source>
        <dbReference type="SAM" id="MobiDB-lite"/>
    </source>
</evidence>
<gene>
    <name evidence="2" type="ORF">AW0309160_03982</name>
</gene>
<organism evidence="2">
    <name type="scientific">Aliivibrio wodanis</name>
    <dbReference type="NCBI Taxonomy" id="80852"/>
    <lineage>
        <taxon>Bacteria</taxon>
        <taxon>Pseudomonadati</taxon>
        <taxon>Pseudomonadota</taxon>
        <taxon>Gammaproteobacteria</taxon>
        <taxon>Vibrionales</taxon>
        <taxon>Vibrionaceae</taxon>
        <taxon>Aliivibrio</taxon>
    </lineage>
</organism>
<proteinExistence type="predicted"/>
<dbReference type="EMBL" id="LR721751">
    <property type="protein sequence ID" value="VVV06490.1"/>
    <property type="molecule type" value="Genomic_DNA"/>
</dbReference>
<feature type="compositionally biased region" description="Basic residues" evidence="1">
    <location>
        <begin position="13"/>
        <end position="31"/>
    </location>
</feature>
<evidence type="ECO:0000313" key="2">
    <source>
        <dbReference type="EMBL" id="VVV06490.1"/>
    </source>
</evidence>